<feature type="binding site" evidence="2">
    <location>
        <begin position="184"/>
        <end position="186"/>
    </location>
    <ligand>
        <name>substrate</name>
    </ligand>
</feature>
<dbReference type="EC" id="2.5.1.-" evidence="2"/>
<dbReference type="AlphaFoldDB" id="S7TWE6"/>
<dbReference type="Pfam" id="PF01255">
    <property type="entry name" value="Prenyltransf"/>
    <property type="match status" value="1"/>
</dbReference>
<dbReference type="GO" id="GO:0005829">
    <property type="term" value="C:cytosol"/>
    <property type="evidence" value="ECO:0007669"/>
    <property type="project" value="TreeGrafter"/>
</dbReference>
<comment type="function">
    <text evidence="2">Catalyzes the condensation of isopentenyl diphosphate (IPP) with allylic pyrophosphates generating different type of terpenoids.</text>
</comment>
<dbReference type="Gene3D" id="3.40.1180.10">
    <property type="entry name" value="Decaprenyl diphosphate synthase-like"/>
    <property type="match status" value="1"/>
</dbReference>
<dbReference type="FunFam" id="3.40.1180.10:FF:000001">
    <property type="entry name" value="(2E,6E)-farnesyl-diphosphate-specific ditrans,polycis-undecaprenyl-diphosphate synthase"/>
    <property type="match status" value="1"/>
</dbReference>
<accession>S7TWE6</accession>
<reference evidence="3 4" key="1">
    <citation type="journal article" date="2013" name="Genome Announc.">
        <title>Draft genome sequences for three mercury-methylating, sulfate-reducing bacteria.</title>
        <authorList>
            <person name="Brown S.D."/>
            <person name="Hurt R.A.Jr."/>
            <person name="Gilmour C.C."/>
            <person name="Elias D.A."/>
        </authorList>
    </citation>
    <scope>NUCLEOTIDE SEQUENCE [LARGE SCALE GENOMIC DNA]</scope>
    <source>
        <strain evidence="3 4">DSM 2059</strain>
    </source>
</reference>
<feature type="binding site" evidence="2">
    <location>
        <position position="197"/>
    </location>
    <ligand>
        <name>Mg(2+)</name>
        <dbReference type="ChEBI" id="CHEBI:18420"/>
    </ligand>
</feature>
<dbReference type="EMBL" id="ATHJ01000076">
    <property type="protein sequence ID" value="EPR41392.1"/>
    <property type="molecule type" value="Genomic_DNA"/>
</dbReference>
<dbReference type="PANTHER" id="PTHR10291:SF0">
    <property type="entry name" value="DEHYDRODOLICHYL DIPHOSPHATE SYNTHASE 2"/>
    <property type="match status" value="1"/>
</dbReference>
<feature type="binding site" evidence="2">
    <location>
        <position position="15"/>
    </location>
    <ligand>
        <name>substrate</name>
    </ligand>
</feature>
<keyword evidence="2" id="KW-0460">Magnesium</keyword>
<feature type="active site" description="Proton acceptor" evidence="2">
    <location>
        <position position="58"/>
    </location>
</feature>
<name>S7TWE6_DESML</name>
<dbReference type="InterPro" id="IPR018520">
    <property type="entry name" value="UPP_synth-like_CS"/>
</dbReference>
<dbReference type="eggNOG" id="COG0020">
    <property type="taxonomic scope" value="Bacteria"/>
</dbReference>
<gene>
    <name evidence="3" type="ORF">dsmv_2173</name>
</gene>
<feature type="binding site" evidence="2">
    <location>
        <begin position="55"/>
        <end position="57"/>
    </location>
    <ligand>
        <name>substrate</name>
    </ligand>
</feature>
<feature type="binding site" evidence="2">
    <location>
        <position position="61"/>
    </location>
    <ligand>
        <name>substrate</name>
    </ligand>
</feature>
<dbReference type="HAMAP" id="MF_01139">
    <property type="entry name" value="ISPT"/>
    <property type="match status" value="1"/>
</dbReference>
<dbReference type="CDD" id="cd00475">
    <property type="entry name" value="Cis_IPPS"/>
    <property type="match status" value="1"/>
</dbReference>
<dbReference type="NCBIfam" id="NF011405">
    <property type="entry name" value="PRK14830.1"/>
    <property type="match status" value="1"/>
</dbReference>
<organism evidence="3 4">
    <name type="scientific">Desulfococcus multivorans DSM 2059</name>
    <dbReference type="NCBI Taxonomy" id="1121405"/>
    <lineage>
        <taxon>Bacteria</taxon>
        <taxon>Pseudomonadati</taxon>
        <taxon>Thermodesulfobacteriota</taxon>
        <taxon>Desulfobacteria</taxon>
        <taxon>Desulfobacterales</taxon>
        <taxon>Desulfococcaceae</taxon>
        <taxon>Desulfococcus</taxon>
    </lineage>
</organism>
<comment type="cofactor">
    <cofactor evidence="2">
        <name>Mg(2+)</name>
        <dbReference type="ChEBI" id="CHEBI:18420"/>
    </cofactor>
    <text evidence="2">Binds 2 magnesium ions per subunit.</text>
</comment>
<dbReference type="GO" id="GO:0008834">
    <property type="term" value="F:ditrans,polycis-undecaprenyl-diphosphate synthase [(2E,6E)-farnesyl-diphosphate specific] activity"/>
    <property type="evidence" value="ECO:0007669"/>
    <property type="project" value="TreeGrafter"/>
</dbReference>
<comment type="caution">
    <text evidence="3">The sequence shown here is derived from an EMBL/GenBank/DDBJ whole genome shotgun (WGS) entry which is preliminary data.</text>
</comment>
<comment type="subunit">
    <text evidence="2">Homodimer.</text>
</comment>
<keyword evidence="4" id="KW-1185">Reference proteome</keyword>
<comment type="similarity">
    <text evidence="2">Belongs to the UPP synthase family.</text>
</comment>
<dbReference type="PANTHER" id="PTHR10291">
    <property type="entry name" value="DEHYDRODOLICHYL DIPHOSPHATE SYNTHASE FAMILY MEMBER"/>
    <property type="match status" value="1"/>
</dbReference>
<proteinExistence type="inferred from homology"/>
<feature type="binding site" evidence="2">
    <location>
        <position position="59"/>
    </location>
    <ligand>
        <name>substrate</name>
    </ligand>
</feature>
<keyword evidence="1 2" id="KW-0808">Transferase</keyword>
<dbReference type="PATRIC" id="fig|1121405.3.peg.1713"/>
<feature type="binding site" evidence="2">
    <location>
        <begin position="11"/>
        <end position="14"/>
    </location>
    <ligand>
        <name>substrate</name>
    </ligand>
</feature>
<dbReference type="InterPro" id="IPR001441">
    <property type="entry name" value="UPP_synth-like"/>
</dbReference>
<dbReference type="NCBIfam" id="TIGR00055">
    <property type="entry name" value="uppS"/>
    <property type="match status" value="1"/>
</dbReference>
<evidence type="ECO:0000256" key="1">
    <source>
        <dbReference type="ARBA" id="ARBA00022679"/>
    </source>
</evidence>
<evidence type="ECO:0000256" key="2">
    <source>
        <dbReference type="HAMAP-Rule" id="MF_01139"/>
    </source>
</evidence>
<feature type="active site" evidence="2">
    <location>
        <position position="10"/>
    </location>
</feature>
<feature type="binding site" evidence="2">
    <location>
        <position position="178"/>
    </location>
    <ligand>
        <name>substrate</name>
    </ligand>
</feature>
<dbReference type="SUPFAM" id="SSF64005">
    <property type="entry name" value="Undecaprenyl diphosphate synthase"/>
    <property type="match status" value="1"/>
</dbReference>
<dbReference type="Proteomes" id="UP000014977">
    <property type="component" value="Unassembled WGS sequence"/>
</dbReference>
<protein>
    <recommendedName>
        <fullName evidence="2">Isoprenyl transferase</fullName>
        <ecNumber evidence="2">2.5.1.-</ecNumber>
    </recommendedName>
</protein>
<dbReference type="GO" id="GO:0016094">
    <property type="term" value="P:polyprenol biosynthetic process"/>
    <property type="evidence" value="ECO:0007669"/>
    <property type="project" value="TreeGrafter"/>
</dbReference>
<dbReference type="PROSITE" id="PS01066">
    <property type="entry name" value="UPP_SYNTHASE"/>
    <property type="match status" value="1"/>
</dbReference>
<dbReference type="InterPro" id="IPR036424">
    <property type="entry name" value="UPP_synth-like_sf"/>
</dbReference>
<sequence length="231" mass="26621">MPGHIAMIMDGNGRWAKKRLLNRIKGHEKGADVVREMVRACRKLGISILTLYAFSTENWGRPKTEVGALMLLLRRFLVSEQEELIRSNIRFNTLGRTEHLPDDVQASIHVVKKLTRHNDGMTLNLALSYGGREEITRMVRQIARMVDSGLMTADAITERTVAEHLYTTGMADPDLLIRTSGEMRLSNFLLWQIAYAELFFTRTLWPDFNEAELIRILKDFQSRDRRYGQVD</sequence>
<dbReference type="GO" id="GO:0000287">
    <property type="term" value="F:magnesium ion binding"/>
    <property type="evidence" value="ECO:0007669"/>
    <property type="project" value="UniProtKB-UniRule"/>
</dbReference>
<keyword evidence="2" id="KW-0479">Metal-binding</keyword>
<feature type="binding site" evidence="2">
    <location>
        <position position="27"/>
    </location>
    <ligand>
        <name>substrate</name>
    </ligand>
</feature>
<evidence type="ECO:0000313" key="3">
    <source>
        <dbReference type="EMBL" id="EPR41392.1"/>
    </source>
</evidence>
<evidence type="ECO:0000313" key="4">
    <source>
        <dbReference type="Proteomes" id="UP000014977"/>
    </source>
</evidence>
<feature type="binding site" evidence="2">
    <location>
        <position position="10"/>
    </location>
    <ligand>
        <name>Mg(2+)</name>
        <dbReference type="ChEBI" id="CHEBI:18420"/>
    </ligand>
</feature>
<feature type="binding site" evidence="2">
    <location>
        <position position="23"/>
    </location>
    <ligand>
        <name>substrate</name>
    </ligand>
</feature>
<dbReference type="STRING" id="897.B2D07_06200"/>